<sequence>MPDGSSPASAPSDPKPEAGAAPADKPGGTQNEQPEGEPHAEQSRNEQPEAGAAPTDKSDDARNEQPEGEQPRNEQPQGERPRNEQPRNEQPRDEQPKGELEQRVNAAAPPPDETPVQELSDSWRRAGKDLGDASDAAQHAANELPGNWKGEAGDRMRERTSAEATKAGDGENAARAVSDQLGETTADIANARQQGQDASRDREGLYQVASTSPDAEGQLIAARLEHDAVREVNEINTVTARKVGQDWEKLAASQQAHEPAPEPGSEEAPNADMLDATESVAQAGIDLSRASQDLENQSDAAADTARNWLTDLGGTVGGWLGGQTGEGIGRRLGEGAGDDVASLIRGAGELVEGGGRYLGNAMESGGNAAREIVFNAGEQDGLGAIYGAATELGEGIGDGVLIAGETAGEAASELAGQAYADSAAALEDAQETLDGAGKNDPGAPAQGDGPVVFYPRQDFTPQQMAEMREHVRIANEALQRGRTSPTGRVSTKGELRRQASEAARREGARRPYNGDVGHAPDTTWAGYPEAYQWHDEEHRVNSALGGQARRYPIGWEPTEFVMGPPIPRGQPLPPR</sequence>
<feature type="compositionally biased region" description="Low complexity" evidence="1">
    <location>
        <begin position="1"/>
        <end position="12"/>
    </location>
</feature>
<feature type="compositionally biased region" description="Basic and acidic residues" evidence="1">
    <location>
        <begin position="56"/>
        <end position="102"/>
    </location>
</feature>
<evidence type="ECO:0000313" key="3">
    <source>
        <dbReference type="EMBL" id="NYI89855.1"/>
    </source>
</evidence>
<feature type="compositionally biased region" description="Basic and acidic residues" evidence="1">
    <location>
        <begin position="151"/>
        <end position="169"/>
    </location>
</feature>
<comment type="caution">
    <text evidence="3">The sequence shown here is derived from an EMBL/GenBank/DDBJ whole genome shotgun (WGS) entry which is preliminary data.</text>
</comment>
<feature type="region of interest" description="Disordered" evidence="1">
    <location>
        <begin position="480"/>
        <end position="523"/>
    </location>
</feature>
<keyword evidence="4" id="KW-1185">Reference proteome</keyword>
<feature type="compositionally biased region" description="Basic and acidic residues" evidence="1">
    <location>
        <begin position="121"/>
        <end position="131"/>
    </location>
</feature>
<protein>
    <recommendedName>
        <fullName evidence="2">Outer membrane channel protein CpnT-like N-terminal domain-containing protein</fullName>
    </recommendedName>
</protein>
<name>A0A853B4X1_9PSEU</name>
<feature type="compositionally biased region" description="Basic and acidic residues" evidence="1">
    <location>
        <begin position="491"/>
        <end position="509"/>
    </location>
</feature>
<dbReference type="EMBL" id="JACCFK010000001">
    <property type="protein sequence ID" value="NYI89855.1"/>
    <property type="molecule type" value="Genomic_DNA"/>
</dbReference>
<feature type="domain" description="Outer membrane channel protein CpnT-like N-terminal" evidence="2">
    <location>
        <begin position="96"/>
        <end position="193"/>
    </location>
</feature>
<organism evidence="3 4">
    <name type="scientific">Amycolatopsis endophytica</name>
    <dbReference type="NCBI Taxonomy" id="860233"/>
    <lineage>
        <taxon>Bacteria</taxon>
        <taxon>Bacillati</taxon>
        <taxon>Actinomycetota</taxon>
        <taxon>Actinomycetes</taxon>
        <taxon>Pseudonocardiales</taxon>
        <taxon>Pseudonocardiaceae</taxon>
        <taxon>Amycolatopsis</taxon>
    </lineage>
</organism>
<feature type="compositionally biased region" description="Basic and acidic residues" evidence="1">
    <location>
        <begin position="36"/>
        <end position="47"/>
    </location>
</feature>
<dbReference type="AlphaFoldDB" id="A0A853B4X1"/>
<dbReference type="Proteomes" id="UP000549616">
    <property type="component" value="Unassembled WGS sequence"/>
</dbReference>
<evidence type="ECO:0000256" key="1">
    <source>
        <dbReference type="SAM" id="MobiDB-lite"/>
    </source>
</evidence>
<feature type="region of interest" description="Disordered" evidence="1">
    <location>
        <begin position="248"/>
        <end position="281"/>
    </location>
</feature>
<evidence type="ECO:0000259" key="2">
    <source>
        <dbReference type="Pfam" id="PF25547"/>
    </source>
</evidence>
<feature type="region of interest" description="Disordered" evidence="1">
    <location>
        <begin position="1"/>
        <end position="211"/>
    </location>
</feature>
<dbReference type="RefSeq" id="WP_179773945.1">
    <property type="nucleotide sequence ID" value="NZ_JACCFK010000001.1"/>
</dbReference>
<evidence type="ECO:0000313" key="4">
    <source>
        <dbReference type="Proteomes" id="UP000549616"/>
    </source>
</evidence>
<dbReference type="InterPro" id="IPR057746">
    <property type="entry name" value="CpnT-like_N"/>
</dbReference>
<reference evidence="3 4" key="1">
    <citation type="submission" date="2020-07" db="EMBL/GenBank/DDBJ databases">
        <title>Sequencing the genomes of 1000 actinobacteria strains.</title>
        <authorList>
            <person name="Klenk H.-P."/>
        </authorList>
    </citation>
    <scope>NUCLEOTIDE SEQUENCE [LARGE SCALE GENOMIC DNA]</scope>
    <source>
        <strain evidence="3 4">DSM 104006</strain>
    </source>
</reference>
<gene>
    <name evidence="3" type="ORF">HNR02_003178</name>
</gene>
<dbReference type="Pfam" id="PF25547">
    <property type="entry name" value="WXG100_2"/>
    <property type="match status" value="1"/>
</dbReference>
<accession>A0A853B4X1</accession>
<proteinExistence type="predicted"/>